<accession>A0A7S6WN09</accession>
<reference evidence="1 2" key="1">
    <citation type="submission" date="2020-09" db="EMBL/GenBank/DDBJ databases">
        <title>Characterization of Treponema spp. from bovine digital dermatitis in Korea.</title>
        <authorList>
            <person name="Espiritu H.M."/>
            <person name="Cho Y.I."/>
            <person name="Mamuad L."/>
        </authorList>
    </citation>
    <scope>NUCLEOTIDE SEQUENCE [LARGE SCALE GENOMIC DNA]</scope>
    <source>
        <strain evidence="1 2">KS1</strain>
    </source>
</reference>
<protein>
    <submittedName>
        <fullName evidence="1">Gliding motility protein</fullName>
    </submittedName>
</protein>
<organism evidence="1 2">
    <name type="scientific">Treponema pedis</name>
    <dbReference type="NCBI Taxonomy" id="409322"/>
    <lineage>
        <taxon>Bacteria</taxon>
        <taxon>Pseudomonadati</taxon>
        <taxon>Spirochaetota</taxon>
        <taxon>Spirochaetia</taxon>
        <taxon>Spirochaetales</taxon>
        <taxon>Treponemataceae</taxon>
        <taxon>Treponema</taxon>
    </lineage>
</organism>
<dbReference type="AlphaFoldDB" id="A0A7S6WN09"/>
<gene>
    <name evidence="1" type="ORF">IFE08_09960</name>
</gene>
<dbReference type="EMBL" id="CP061839">
    <property type="protein sequence ID" value="QOW60158.1"/>
    <property type="molecule type" value="Genomic_DNA"/>
</dbReference>
<sequence>MKAKSGDVFCVYNSYLKKYTACQITKIENKGEKLFAVLLSLDWSGDQPLKEEELATLQPLYKDFMYWERGLHLDNVEPEIPANYILAGNITPLTDESTDSYTYFWGNGYDVYRQLKWQEIPKEQRDAFKKADKSKEKIEFAGEQWGISKRCLYDDSISFESALELKAFPCLSYLSCKRWHADLYEYLRTCPFLDELVLENHQQKTLNFAGTHLHKLSIDMNGVEELYLNDELEQLILLGETTKNCKISAAENGARLLLTANKTIPKVQGLERLENLHCSGISELDIAEITATYPRLRELRLWGKPGTLSNFAMMSKFTKLEGLTTNDLFGFSAEDIPVPERLPNLNWFWMSSLPEDAAKRAKQLYKKKAGLNLWIQKPRKPEWLAQNLDNPFRSWDGQENIPQATAKKAADLYRKTRAEILKLEQSSPPEAALTAETLVRAYTESFNKMDKRKYFIETVEREDIYFALTELLELLPKSLQVDKEKLLQIFDEVRDF</sequence>
<dbReference type="Proteomes" id="UP000593915">
    <property type="component" value="Chromosome"/>
</dbReference>
<name>A0A7S6WN09_9SPIR</name>
<dbReference type="InterPro" id="IPR032675">
    <property type="entry name" value="LRR_dom_sf"/>
</dbReference>
<evidence type="ECO:0000313" key="2">
    <source>
        <dbReference type="Proteomes" id="UP000593915"/>
    </source>
</evidence>
<dbReference type="RefSeq" id="WP_194075750.1">
    <property type="nucleotide sequence ID" value="NZ_CP061839.1"/>
</dbReference>
<proteinExistence type="predicted"/>
<dbReference type="Gene3D" id="3.80.10.10">
    <property type="entry name" value="Ribonuclease Inhibitor"/>
    <property type="match status" value="1"/>
</dbReference>
<evidence type="ECO:0000313" key="1">
    <source>
        <dbReference type="EMBL" id="QOW60158.1"/>
    </source>
</evidence>
<dbReference type="SUPFAM" id="SSF52058">
    <property type="entry name" value="L domain-like"/>
    <property type="match status" value="1"/>
</dbReference>